<gene>
    <name evidence="1" type="ORF">HMPREF9220_0721</name>
</gene>
<name>E4LA91_9FIRM</name>
<reference evidence="1 2" key="1">
    <citation type="submission" date="2010-11" db="EMBL/GenBank/DDBJ databases">
        <authorList>
            <person name="Durkin A.S."/>
            <person name="Madupu R."/>
            <person name="Torralba M."/>
            <person name="Gillis M."/>
            <person name="Methe B."/>
            <person name="Sutton G."/>
            <person name="Nelson K.E."/>
        </authorList>
    </citation>
    <scope>NUCLEOTIDE SEQUENCE [LARGE SCALE GENOMIC DNA]</scope>
    <source>
        <strain evidence="1 2">UPII 345-E</strain>
    </source>
</reference>
<accession>E4LA91</accession>
<dbReference type="eggNOG" id="ENOG5033DY6">
    <property type="taxonomic scope" value="Bacteria"/>
</dbReference>
<dbReference type="EMBL" id="AENT01000028">
    <property type="protein sequence ID" value="EFR42300.1"/>
    <property type="molecule type" value="Genomic_DNA"/>
</dbReference>
<dbReference type="RefSeq" id="WP_007555165.1">
    <property type="nucleotide sequence ID" value="NZ_AENT01000028.1"/>
</dbReference>
<evidence type="ECO:0000313" key="2">
    <source>
        <dbReference type="Proteomes" id="UP000004594"/>
    </source>
</evidence>
<sequence length="1566" mass="177786">MARALTIKDAQDVSIGIQRNTGVWIAPEFFLRHWEHETGNFTSELYRDGFNPGGFTTATDKGAEWKQPDGGNWYIPFSSIEHAKQYMIHYYPLYFEDGMDKARTYRDFVLALKHGGYFTDSVENYMGEGGNFTGSGALSKAFTTFSLLDNMDKEQNEWNKKQSLVMGSGQFVPQARQQQQQHSMWDEFWDKAKDAWIDDGSASLLRTAFTHLTTDPLNIFSSYTPNKDDMELIDTALPLYTQNEKGEKVEIPGVKEAREYVLEHATSHDDMMELMKMKREDLERRARVEDYDYGITTIGTVLGNVLSPDTIAALLLEGATSGGATPVVGAEIASKVTKATKLFSAMNKMKKALRYSKYLGKAIENPLTQVAMKSAAGSMTFLGDRWLAKNYGGFQVDYGSAGVLGATLGGVAGTLRHLDNLAPKLAGTDKAKDIIRVTSKIKEAERHAVEQAMDIPSTLSPKFRMVQKLSKYEDIPQIKEGSIAHKALSEGKVFVLKKADAEKVFNVKIPDDAKAFTDKHTNIAVLIREKVNSDNIDGLVAHEVGVHQGLKNIIGEDNYKEVMDAVKKRMQHSTSPEWLNATRKGDTPEEVLAYYAEEAFKRNDSIWKKIKDVVKKDESLGNITDKQLKDLIKDSIEESKKVITKHEDGSFDIADLHYSKDNLAKHWFEQGFETPEEIAQEQQMKTFTVAGHKFTPEALWEGNPVTGSLYGVAHTSPIKEARELGAMLAVDPVLRKREIKIGGKIAVPVETMKSNMTNEMLIPLNRYLNLRQDYIKKNMSIIQRFGNEAKEALNRQAIECADIIEKGGTPPPNIYKKEVVEMAKQLVDFRKIELKLGATSPEKLGGAKNLLPFIDNIENINVDGFYRWVDTDKLYTYITRHFKSKEEAVEMFTDYAERAVDKEKIKEKLFKERNEKFQKELEEFQKSNRLINVMRKPPEKPTDISAEDLEDYIHEQANKWAYGIIDRNKSNPRYLYSKSGIKEFEAFKWRFPMNTNFEMDIGNGITFCFNRDARSYDIDNILPQRINRMSGEYALHAAFGKDGLKERMQDIALKCSKYEKQLGKQETGRTLEALERMIDKIRGVGNYDITDMNSMRLLTNLLRKWTYSTVGGNMGFNQMGEIGGAVAYGGFKTLGTYLPIIGETISRMQRKMSNKELAEFAEEAHNLLYAQKLETMIWHRTSSNSYKAFKEAFKDHSFIGNMLAKADKWANETKRVVDTVNQMQQLTEAQIKAVRISTLMDAVEWSKGKEFTKFRNPFSLDKLSASGITEEMIPALKENIKKYFKASEKATLEENLEKWKTKDPMSFYKFRELVDNQSRRAITQGGIGADSYLEDKNMLTKLVTQFKAFTFQALHGQTLRAIKHHEAEDYFSLLFNMGMSTLTYAVLERLKAEGMFGDDDKKKKEYLNKRFDAENLAGVALSRPAMTAPLSFGADLKQIYTGNNMYRTTVDNSYKARYNNTDEIPTATDLLYRAMTQVPALSQLDKGMKGTQSLYSLMTAQGDQRDIDNFVRTLPLSTWVGMTYMTGLIHSATKDTIPKQKKKKKETTRKTYTRNKASAIDSILGK</sequence>
<protein>
    <submittedName>
        <fullName evidence="1">Uncharacterized protein</fullName>
    </submittedName>
</protein>
<dbReference type="Proteomes" id="UP000004594">
    <property type="component" value="Unassembled WGS sequence"/>
</dbReference>
<dbReference type="OrthoDB" id="1698671at2"/>
<evidence type="ECO:0000313" key="1">
    <source>
        <dbReference type="EMBL" id="EFR42300.1"/>
    </source>
</evidence>
<comment type="caution">
    <text evidence="1">The sequence shown here is derived from an EMBL/GenBank/DDBJ whole genome shotgun (WGS) entry which is preliminary data.</text>
</comment>
<organism evidence="1 2">
    <name type="scientific">Dialister micraerophilus UPII 345-E</name>
    <dbReference type="NCBI Taxonomy" id="910314"/>
    <lineage>
        <taxon>Bacteria</taxon>
        <taxon>Bacillati</taxon>
        <taxon>Bacillota</taxon>
        <taxon>Negativicutes</taxon>
        <taxon>Veillonellales</taxon>
        <taxon>Veillonellaceae</taxon>
        <taxon>Dialister</taxon>
    </lineage>
</organism>
<proteinExistence type="predicted"/>